<evidence type="ECO:0000313" key="2">
    <source>
        <dbReference type="Proteomes" id="UP000184406"/>
    </source>
</evidence>
<keyword evidence="2" id="KW-1185">Reference proteome</keyword>
<dbReference type="OrthoDB" id="1201884at2"/>
<evidence type="ECO:0000313" key="1">
    <source>
        <dbReference type="EMBL" id="SHE44746.1"/>
    </source>
</evidence>
<protein>
    <recommendedName>
        <fullName evidence="3">Lipocalin-like domain-containing protein</fullName>
    </recommendedName>
</protein>
<gene>
    <name evidence="1" type="ORF">SAMN03080594_101278</name>
</gene>
<reference evidence="2" key="1">
    <citation type="submission" date="2016-11" db="EMBL/GenBank/DDBJ databases">
        <authorList>
            <person name="Varghese N."/>
            <person name="Submissions S."/>
        </authorList>
    </citation>
    <scope>NUCLEOTIDE SEQUENCE [LARGE SCALE GENOMIC DNA]</scope>
    <source>
        <strain evidence="2">DSM 17539</strain>
    </source>
</reference>
<dbReference type="AlphaFoldDB" id="A0A1M4TK23"/>
<name>A0A1M4TK23_9FLAO</name>
<organism evidence="1 2">
    <name type="scientific">Arenibacter palladensis</name>
    <dbReference type="NCBI Taxonomy" id="237373"/>
    <lineage>
        <taxon>Bacteria</taxon>
        <taxon>Pseudomonadati</taxon>
        <taxon>Bacteroidota</taxon>
        <taxon>Flavobacteriia</taxon>
        <taxon>Flavobacteriales</taxon>
        <taxon>Flavobacteriaceae</taxon>
        <taxon>Arenibacter</taxon>
    </lineage>
</organism>
<dbReference type="Proteomes" id="UP000184406">
    <property type="component" value="Unassembled WGS sequence"/>
</dbReference>
<sequence length="133" mass="14354">MFFWVLILAFNGCSTDLTHEGNDKVNGTWSLINVSGGFAGVDDDFEKGKIVWKFNAADGSLTVTNNDASSAIYNGLPSGTYTYSIIKEKDQYYLLLNDKEIGGVDVAKSQLIIDQNITTSGSGADGFVLVLIK</sequence>
<dbReference type="EMBL" id="FQUX01000001">
    <property type="protein sequence ID" value="SHE44746.1"/>
    <property type="molecule type" value="Genomic_DNA"/>
</dbReference>
<evidence type="ECO:0008006" key="3">
    <source>
        <dbReference type="Google" id="ProtNLM"/>
    </source>
</evidence>
<proteinExistence type="predicted"/>
<accession>A0A1M4TK23</accession>